<name>W6AQW5_9CAUD</name>
<reference evidence="1 2" key="1">
    <citation type="submission" date="2013-11" db="EMBL/GenBank/DDBJ databases">
        <authorList>
            <person name="Peng F."/>
            <person name="Bai C."/>
            <person name="Tong Y."/>
            <person name="Mi Z."/>
            <person name="An X."/>
            <person name="Yuan X."/>
            <person name="Niu W."/>
            <person name="Hua Y."/>
            <person name="Li S."/>
            <person name="Fan H."/>
            <person name="Li Y."/>
            <person name="Pei G."/>
        </authorList>
    </citation>
    <scope>NUCLEOTIDE SEQUENCE [LARGE SCALE GENOMIC DNA]</scope>
</reference>
<dbReference type="Proteomes" id="UP000019304">
    <property type="component" value="Segment"/>
</dbReference>
<dbReference type="KEGG" id="vg:18504962"/>
<dbReference type="GeneID" id="18504962"/>
<proteinExistence type="predicted"/>
<dbReference type="RefSeq" id="YP_009008517.1">
    <property type="nucleotide sequence ID" value="NC_023590.1"/>
</dbReference>
<dbReference type="InterPro" id="IPR055597">
    <property type="entry name" value="DUF7173"/>
</dbReference>
<protein>
    <submittedName>
        <fullName evidence="1">Uncharacterized protein</fullName>
    </submittedName>
</protein>
<dbReference type="OrthoDB" id="14769at10239"/>
<gene>
    <name evidence="1" type="ORF">IME_AB3_13</name>
</gene>
<organism evidence="1 2">
    <name type="scientific">Acinetobacter phage IMEAB3</name>
    <dbReference type="NCBI Taxonomy" id="1458669"/>
    <lineage>
        <taxon>Viruses</taxon>
        <taxon>Duplodnaviria</taxon>
        <taxon>Heunggongvirae</taxon>
        <taxon>Uroviricota</taxon>
        <taxon>Caudoviricetes</taxon>
        <taxon>Lokivirus</taxon>
        <taxon>Lokivirus IMEAB3</taxon>
    </lineage>
</organism>
<dbReference type="Pfam" id="PF23791">
    <property type="entry name" value="DUF7173"/>
    <property type="match status" value="1"/>
</dbReference>
<evidence type="ECO:0000313" key="1">
    <source>
        <dbReference type="EMBL" id="AHI60012.1"/>
    </source>
</evidence>
<dbReference type="EMBL" id="KF811200">
    <property type="protein sequence ID" value="AHI60012.1"/>
    <property type="molecule type" value="Genomic_DNA"/>
</dbReference>
<evidence type="ECO:0000313" key="2">
    <source>
        <dbReference type="Proteomes" id="UP000019304"/>
    </source>
</evidence>
<sequence length="157" mass="17817">MKNKLNNRNGTSNMNSKFSNLTNDQMIQMWHKTQEQLRSLKEHEAEQRQEVIDRMFANKAGSEGTTNIELGHGWKLKATFKKTIGFTSVDELNAALDRMEDHSPEGKLLADRLVSWKPSLSLTEFKQLPSDFVGMMKDVITIKDATPSVELVPPKAK</sequence>
<keyword evidence="2" id="KW-1185">Reference proteome</keyword>
<accession>W6AQW5</accession>